<dbReference type="Pfam" id="PF05699">
    <property type="entry name" value="Dimer_Tnp_hAT"/>
    <property type="match status" value="1"/>
</dbReference>
<comment type="caution">
    <text evidence="3">The sequence shown here is derived from an EMBL/GenBank/DDBJ whole genome shotgun (WGS) entry which is preliminary data.</text>
</comment>
<dbReference type="PANTHER" id="PTHR45749">
    <property type="match status" value="1"/>
</dbReference>
<reference evidence="3 4" key="1">
    <citation type="submission" date="2019-08" db="EMBL/GenBank/DDBJ databases">
        <title>Whole genome of Aphis craccivora.</title>
        <authorList>
            <person name="Voronova N.V."/>
            <person name="Shulinski R.S."/>
            <person name="Bandarenka Y.V."/>
            <person name="Zhorov D.G."/>
            <person name="Warner D."/>
        </authorList>
    </citation>
    <scope>NUCLEOTIDE SEQUENCE [LARGE SCALE GENOMIC DNA]</scope>
    <source>
        <strain evidence="3">180601</strain>
        <tissue evidence="3">Whole Body</tissue>
    </source>
</reference>
<dbReference type="InterPro" id="IPR025398">
    <property type="entry name" value="DUF4371"/>
</dbReference>
<keyword evidence="4" id="KW-1185">Reference proteome</keyword>
<sequence length="897" mass="103480">MSDNKIKKCRCGRTQANLNNTNWLRHLESCTIMKALKDTRSIASFCTKKQKLEQISEIHTNLENTSELMQLDVVDVQPILTTQQLNSPKLLNKDICNNKPITLECIEEKEKYLFLDNDPAQFCLIKDLSYELVSKILELGPCQPQPEELTEKCYPKRKGHRFIPSLYKKKLPDGSVIKRDWLSYSKSNMRMFCLSCMLFPGKGKETPNKAWILNGFENWSTCSLSITGHEVSSAHVFSSIKQKIRQSSLPLIPSLTSKKKEEVFMNREIIKTLIDITLYLGRHNIAFRGHKEDRKSTLKGNFRDLCSLLSKYSPTLSNYIGQLEEMGYNKRPQYSFITCHRQNDLINSISKFIQLKIVNAIKKSKFFSISIDSTFDLSHKEQVSFIFRYIDEDTLEINERLLCLRDTPKTTGKNLFDIFKDVCETHCLDWTSYLIGQSYDGASNMRGQYNGIQSLIIQENPQAIFVWCCSHRLNLVVSDCTSICTNAMDLFGNLERLYDFISCSKIRSSLYENNLKKLYPGEQVRRLKRVSTTRWMSHKAALDNVLKTFLAIIETLEMMCDSDVTCDNKSRSEANGFLSYLLSKRFVYTAFCFKTVLTILEPVSTILQKKDYDILSATLLLQSKYEELIQLRTDEALKEIISNADEFIENTSLEFSSLVEGRVRRKKVMCGEISRDEPLVCSNTNFRVNTFFVVIDRVTSELNRRFFDQSENNVQQIGVYKDIALMTKKRIKEVQLDSNRLPSDAFMAFCGVYGKYLNINELKSEYLIFTKCIDAFLKTNELPTSLHDHQNNDISDDSNSDSCQENEDIDDACNENLGSLLPIFRMFMKNNLVGIFPNIYIFLKISLTLPVGSVSTERSFSKLKLIKSRLRSTMTNDRLESLMTISCEYDINIDYEE</sequence>
<evidence type="ECO:0000259" key="2">
    <source>
        <dbReference type="Pfam" id="PF14291"/>
    </source>
</evidence>
<dbReference type="EMBL" id="VUJU01009271">
    <property type="protein sequence ID" value="KAF0721196.1"/>
    <property type="molecule type" value="Genomic_DNA"/>
</dbReference>
<dbReference type="PANTHER" id="PTHR45749:SF21">
    <property type="entry name" value="DUF4371 DOMAIN-CONTAINING PROTEIN"/>
    <property type="match status" value="1"/>
</dbReference>
<proteinExistence type="predicted"/>
<dbReference type="InterPro" id="IPR012337">
    <property type="entry name" value="RNaseH-like_sf"/>
</dbReference>
<evidence type="ECO:0000259" key="1">
    <source>
        <dbReference type="Pfam" id="PF05699"/>
    </source>
</evidence>
<evidence type="ECO:0000313" key="3">
    <source>
        <dbReference type="EMBL" id="KAF0721196.1"/>
    </source>
</evidence>
<organism evidence="3 4">
    <name type="scientific">Aphis craccivora</name>
    <name type="common">Cowpea aphid</name>
    <dbReference type="NCBI Taxonomy" id="307492"/>
    <lineage>
        <taxon>Eukaryota</taxon>
        <taxon>Metazoa</taxon>
        <taxon>Ecdysozoa</taxon>
        <taxon>Arthropoda</taxon>
        <taxon>Hexapoda</taxon>
        <taxon>Insecta</taxon>
        <taxon>Pterygota</taxon>
        <taxon>Neoptera</taxon>
        <taxon>Paraneoptera</taxon>
        <taxon>Hemiptera</taxon>
        <taxon>Sternorrhyncha</taxon>
        <taxon>Aphidomorpha</taxon>
        <taxon>Aphidoidea</taxon>
        <taxon>Aphididae</taxon>
        <taxon>Aphidini</taxon>
        <taxon>Aphis</taxon>
        <taxon>Aphis</taxon>
    </lineage>
</organism>
<dbReference type="Pfam" id="PF14291">
    <property type="entry name" value="DUF4371"/>
    <property type="match status" value="1"/>
</dbReference>
<feature type="domain" description="HAT C-terminal dimerisation" evidence="1">
    <location>
        <begin position="835"/>
        <end position="885"/>
    </location>
</feature>
<name>A0A6G0W4C4_APHCR</name>
<evidence type="ECO:0000313" key="4">
    <source>
        <dbReference type="Proteomes" id="UP000478052"/>
    </source>
</evidence>
<dbReference type="SUPFAM" id="SSF53098">
    <property type="entry name" value="Ribonuclease H-like"/>
    <property type="match status" value="1"/>
</dbReference>
<dbReference type="OrthoDB" id="6600824at2759"/>
<dbReference type="Proteomes" id="UP000478052">
    <property type="component" value="Unassembled WGS sequence"/>
</dbReference>
<feature type="domain" description="DUF4371" evidence="2">
    <location>
        <begin position="267"/>
        <end position="451"/>
    </location>
</feature>
<dbReference type="InterPro" id="IPR008906">
    <property type="entry name" value="HATC_C_dom"/>
</dbReference>
<accession>A0A6G0W4C4</accession>
<feature type="non-terminal residue" evidence="3">
    <location>
        <position position="897"/>
    </location>
</feature>
<dbReference type="GO" id="GO:0046983">
    <property type="term" value="F:protein dimerization activity"/>
    <property type="evidence" value="ECO:0007669"/>
    <property type="project" value="InterPro"/>
</dbReference>
<protein>
    <submittedName>
        <fullName evidence="3">Zinc finger MYM-type protein 1-like</fullName>
    </submittedName>
</protein>
<dbReference type="AlphaFoldDB" id="A0A6G0W4C4"/>
<gene>
    <name evidence="3" type="ORF">FWK35_00035061</name>
</gene>